<dbReference type="InterPro" id="IPR032806">
    <property type="entry name" value="YbfD_N"/>
</dbReference>
<name>A0A9X1B9M5_9GAMM</name>
<proteinExistence type="predicted"/>
<evidence type="ECO:0000313" key="4">
    <source>
        <dbReference type="Proteomes" id="UP001138802"/>
    </source>
</evidence>
<dbReference type="NCBIfam" id="NF033564">
    <property type="entry name" value="transpos_ISAs1"/>
    <property type="match status" value="1"/>
</dbReference>
<dbReference type="GO" id="GO:0006313">
    <property type="term" value="P:DNA transposition"/>
    <property type="evidence" value="ECO:0007669"/>
    <property type="project" value="InterPro"/>
</dbReference>
<protein>
    <submittedName>
        <fullName evidence="3">ISAs1 family transposase</fullName>
    </submittedName>
</protein>
<accession>A0A9X1B9M5</accession>
<feature type="domain" description="Transposase IS4-like" evidence="1">
    <location>
        <begin position="105"/>
        <end position="236"/>
    </location>
</feature>
<evidence type="ECO:0000259" key="2">
    <source>
        <dbReference type="Pfam" id="PF13808"/>
    </source>
</evidence>
<dbReference type="GO" id="GO:0004803">
    <property type="term" value="F:transposase activity"/>
    <property type="evidence" value="ECO:0007669"/>
    <property type="project" value="InterPro"/>
</dbReference>
<keyword evidence="4" id="KW-1185">Reference proteome</keyword>
<organism evidence="3 4">
    <name type="scientific">Thiocapsa imhoffii</name>
    <dbReference type="NCBI Taxonomy" id="382777"/>
    <lineage>
        <taxon>Bacteria</taxon>
        <taxon>Pseudomonadati</taxon>
        <taxon>Pseudomonadota</taxon>
        <taxon>Gammaproteobacteria</taxon>
        <taxon>Chromatiales</taxon>
        <taxon>Chromatiaceae</taxon>
        <taxon>Thiocapsa</taxon>
    </lineage>
</organism>
<evidence type="ECO:0000259" key="1">
    <source>
        <dbReference type="Pfam" id="PF01609"/>
    </source>
</evidence>
<sequence length="257" mass="28327">MTLDRSLIRHFSTLEDPRCALKRHHNLLDMIVIAIAATLCGADGWVQIEEFGRSKQAWLKQFLELPNGIPSHDTFGRVFSLLQPEAFEACFRDWVEAIRAVIPGEVIAIDGETLRRSHDRGKGLAALHLVSAWATANRVVLGQVATEAKSNEITAIPQVLDLLQLNGCIVTIDAMGCRTAIAEQIVAQGGRYVLALKGNQSTLATEVEEAFIQAAAREYTDVASEVLETTEQGHGRRETRRYRTLGDLSGVPRSALW</sequence>
<dbReference type="AlphaFoldDB" id="A0A9X1B9M5"/>
<feature type="non-terminal residue" evidence="3">
    <location>
        <position position="257"/>
    </location>
</feature>
<evidence type="ECO:0000313" key="3">
    <source>
        <dbReference type="EMBL" id="MBK1646114.1"/>
    </source>
</evidence>
<dbReference type="PANTHER" id="PTHR30298:SF0">
    <property type="entry name" value="PROTEIN YBFL-RELATED"/>
    <property type="match status" value="1"/>
</dbReference>
<dbReference type="Pfam" id="PF13808">
    <property type="entry name" value="DDE_Tnp_1_assoc"/>
    <property type="match status" value="1"/>
</dbReference>
<feature type="domain" description="H repeat-associated protein N-terminal" evidence="2">
    <location>
        <begin position="9"/>
        <end position="95"/>
    </location>
</feature>
<dbReference type="InterPro" id="IPR051698">
    <property type="entry name" value="Transposase_11-like"/>
</dbReference>
<reference evidence="3 4" key="1">
    <citation type="journal article" date="2020" name="Microorganisms">
        <title>Osmotic Adaptation and Compatible Solute Biosynthesis of Phototrophic Bacteria as Revealed from Genome Analyses.</title>
        <authorList>
            <person name="Imhoff J.F."/>
            <person name="Rahn T."/>
            <person name="Kunzel S."/>
            <person name="Keller A."/>
            <person name="Neulinger S.C."/>
        </authorList>
    </citation>
    <scope>NUCLEOTIDE SEQUENCE [LARGE SCALE GENOMIC DNA]</scope>
    <source>
        <strain evidence="3 4">DSM 21303</strain>
    </source>
</reference>
<comment type="caution">
    <text evidence="3">The sequence shown here is derived from an EMBL/GenBank/DDBJ whole genome shotgun (WGS) entry which is preliminary data.</text>
</comment>
<dbReference type="Proteomes" id="UP001138802">
    <property type="component" value="Unassembled WGS sequence"/>
</dbReference>
<dbReference type="Pfam" id="PF01609">
    <property type="entry name" value="DDE_Tnp_1"/>
    <property type="match status" value="1"/>
</dbReference>
<dbReference type="PANTHER" id="PTHR30298">
    <property type="entry name" value="H REPEAT-ASSOCIATED PREDICTED TRANSPOSASE"/>
    <property type="match status" value="1"/>
</dbReference>
<dbReference type="GO" id="GO:0003677">
    <property type="term" value="F:DNA binding"/>
    <property type="evidence" value="ECO:0007669"/>
    <property type="project" value="InterPro"/>
</dbReference>
<dbReference type="EMBL" id="NRSD01000020">
    <property type="protein sequence ID" value="MBK1646114.1"/>
    <property type="molecule type" value="Genomic_DNA"/>
</dbReference>
<dbReference type="InterPro" id="IPR047647">
    <property type="entry name" value="ISAs1_transpos"/>
</dbReference>
<dbReference type="InterPro" id="IPR002559">
    <property type="entry name" value="Transposase_11"/>
</dbReference>
<gene>
    <name evidence="3" type="ORF">CKO25_15950</name>
</gene>